<dbReference type="PANTHER" id="PTHR33055:SF3">
    <property type="entry name" value="PUTATIVE TRANSPOSASE FOR IS117-RELATED"/>
    <property type="match status" value="1"/>
</dbReference>
<name>A0ABW4BB02_9LACO</name>
<feature type="domain" description="Transposase IS110-like N-terminal" evidence="2">
    <location>
        <begin position="7"/>
        <end position="155"/>
    </location>
</feature>
<dbReference type="InterPro" id="IPR002525">
    <property type="entry name" value="Transp_IS110-like_N"/>
</dbReference>
<proteinExistence type="predicted"/>
<dbReference type="InterPro" id="IPR047650">
    <property type="entry name" value="Transpos_IS110"/>
</dbReference>
<dbReference type="Proteomes" id="UP001597249">
    <property type="component" value="Unassembled WGS sequence"/>
</dbReference>
<feature type="coiled-coil region" evidence="1">
    <location>
        <begin position="184"/>
        <end position="218"/>
    </location>
</feature>
<dbReference type="EMBL" id="JBHTMO010000045">
    <property type="protein sequence ID" value="MFD1394190.1"/>
    <property type="molecule type" value="Genomic_DNA"/>
</dbReference>
<protein>
    <submittedName>
        <fullName evidence="4">IS110 family transposase</fullName>
    </submittedName>
</protein>
<accession>A0ABW4BB02</accession>
<evidence type="ECO:0000259" key="2">
    <source>
        <dbReference type="Pfam" id="PF01548"/>
    </source>
</evidence>
<dbReference type="RefSeq" id="WP_125586978.1">
    <property type="nucleotide sequence ID" value="NZ_JBHTMO010000045.1"/>
</dbReference>
<keyword evidence="1" id="KW-0175">Coiled coil</keyword>
<feature type="domain" description="Transposase IS116/IS110/IS902 C-terminal" evidence="3">
    <location>
        <begin position="226"/>
        <end position="301"/>
    </location>
</feature>
<dbReference type="PANTHER" id="PTHR33055">
    <property type="entry name" value="TRANSPOSASE FOR INSERTION SEQUENCE ELEMENT IS1111A"/>
    <property type="match status" value="1"/>
</dbReference>
<dbReference type="Pfam" id="PF01548">
    <property type="entry name" value="DEDD_Tnp_IS110"/>
    <property type="match status" value="1"/>
</dbReference>
<organism evidence="4 5">
    <name type="scientific">Lacticaseibacillus jixianensis</name>
    <dbReference type="NCBI Taxonomy" id="2486012"/>
    <lineage>
        <taxon>Bacteria</taxon>
        <taxon>Bacillati</taxon>
        <taxon>Bacillota</taxon>
        <taxon>Bacilli</taxon>
        <taxon>Lactobacillales</taxon>
        <taxon>Lactobacillaceae</taxon>
        <taxon>Lacticaseibacillus</taxon>
    </lineage>
</organism>
<sequence length="372" mass="41442">MKSIVYVGMDVHKATFSLCALSGEAGEILAETQCASEPRLVKQFIDHLTEECAPDTEFLTGYEAGCLGYSLYKSLQSLGIPCVIMAPSTMYSSSKNKMVKNDHMDAKMIARNLAANTYHPVYVPDEQDEDVREYLRLRKAVKKQLTRVKQQLAALFLRHGLKCESSANKWTQAYMTWARTLPVSDVLRDVIDEELLQISELEEKIARYDQTIEQFSHNERYEEPVQALTCMKGVALTTAMTLHVEISDFKRFKTAPAFMSYAGLNPSEHSSGEHSFKGGITKQGNSVVRTTLIEAAQALVKGRAGYKSKALRARQAGQDAVVISYADKASLHLLRKFERLLAQGKAYNVAITAVARALAGYVWGMETGNINY</sequence>
<reference evidence="5" key="1">
    <citation type="journal article" date="2019" name="Int. J. Syst. Evol. Microbiol.">
        <title>The Global Catalogue of Microorganisms (GCM) 10K type strain sequencing project: providing services to taxonomists for standard genome sequencing and annotation.</title>
        <authorList>
            <consortium name="The Broad Institute Genomics Platform"/>
            <consortium name="The Broad Institute Genome Sequencing Center for Infectious Disease"/>
            <person name="Wu L."/>
            <person name="Ma J."/>
        </authorList>
    </citation>
    <scope>NUCLEOTIDE SEQUENCE [LARGE SCALE GENOMIC DNA]</scope>
    <source>
        <strain evidence="5">CCM 8911</strain>
    </source>
</reference>
<keyword evidence="5" id="KW-1185">Reference proteome</keyword>
<evidence type="ECO:0000313" key="4">
    <source>
        <dbReference type="EMBL" id="MFD1394190.1"/>
    </source>
</evidence>
<dbReference type="InterPro" id="IPR003346">
    <property type="entry name" value="Transposase_20"/>
</dbReference>
<evidence type="ECO:0000256" key="1">
    <source>
        <dbReference type="SAM" id="Coils"/>
    </source>
</evidence>
<dbReference type="Pfam" id="PF02371">
    <property type="entry name" value="Transposase_20"/>
    <property type="match status" value="1"/>
</dbReference>
<evidence type="ECO:0000259" key="3">
    <source>
        <dbReference type="Pfam" id="PF02371"/>
    </source>
</evidence>
<evidence type="ECO:0000313" key="5">
    <source>
        <dbReference type="Proteomes" id="UP001597249"/>
    </source>
</evidence>
<dbReference type="NCBIfam" id="NF033542">
    <property type="entry name" value="transpos_IS110"/>
    <property type="match status" value="1"/>
</dbReference>
<gene>
    <name evidence="4" type="ORF">ACFQ3L_11485</name>
</gene>
<comment type="caution">
    <text evidence="4">The sequence shown here is derived from an EMBL/GenBank/DDBJ whole genome shotgun (WGS) entry which is preliminary data.</text>
</comment>